<dbReference type="AlphaFoldDB" id="A0A5N5QTN3"/>
<dbReference type="Proteomes" id="UP000383932">
    <property type="component" value="Unassembled WGS sequence"/>
</dbReference>
<organism evidence="1 2">
    <name type="scientific">Ceratobasidium theobromae</name>
    <dbReference type="NCBI Taxonomy" id="1582974"/>
    <lineage>
        <taxon>Eukaryota</taxon>
        <taxon>Fungi</taxon>
        <taxon>Dikarya</taxon>
        <taxon>Basidiomycota</taxon>
        <taxon>Agaricomycotina</taxon>
        <taxon>Agaricomycetes</taxon>
        <taxon>Cantharellales</taxon>
        <taxon>Ceratobasidiaceae</taxon>
        <taxon>Ceratobasidium</taxon>
    </lineage>
</organism>
<dbReference type="OrthoDB" id="3167539at2759"/>
<accession>A0A5N5QTN3</accession>
<evidence type="ECO:0000313" key="2">
    <source>
        <dbReference type="Proteomes" id="UP000383932"/>
    </source>
</evidence>
<evidence type="ECO:0000313" key="1">
    <source>
        <dbReference type="EMBL" id="KAB5595044.1"/>
    </source>
</evidence>
<keyword evidence="2" id="KW-1185">Reference proteome</keyword>
<protein>
    <submittedName>
        <fullName evidence="1">Uncharacterized protein</fullName>
    </submittedName>
</protein>
<gene>
    <name evidence="1" type="ORF">CTheo_1505</name>
</gene>
<dbReference type="SUPFAM" id="SSF54768">
    <property type="entry name" value="dsRNA-binding domain-like"/>
    <property type="match status" value="1"/>
</dbReference>
<dbReference type="Gene3D" id="3.30.160.20">
    <property type="match status" value="1"/>
</dbReference>
<proteinExistence type="predicted"/>
<reference evidence="1 2" key="1">
    <citation type="journal article" date="2019" name="Fungal Biol. Biotechnol.">
        <title>Draft genome sequence of fastidious pathogen Ceratobasidium theobromae, which causes vascular-streak dieback in Theobroma cacao.</title>
        <authorList>
            <person name="Ali S.S."/>
            <person name="Asman A."/>
            <person name="Shao J."/>
            <person name="Firmansyah A.P."/>
            <person name="Susilo A.W."/>
            <person name="Rosmana A."/>
            <person name="McMahon P."/>
            <person name="Junaid M."/>
            <person name="Guest D."/>
            <person name="Kheng T.Y."/>
            <person name="Meinhardt L.W."/>
            <person name="Bailey B.A."/>
        </authorList>
    </citation>
    <scope>NUCLEOTIDE SEQUENCE [LARGE SCALE GENOMIC DNA]</scope>
    <source>
        <strain evidence="1 2">CT2</strain>
    </source>
</reference>
<comment type="caution">
    <text evidence="1">The sequence shown here is derived from an EMBL/GenBank/DDBJ whole genome shotgun (WGS) entry which is preliminary data.</text>
</comment>
<sequence length="105" mass="11755">MVTNSDFNRRQGSYRFYAPSGPMHTWTSMVHEWADRARVSLEWSRSQTGPSNALTYYQTPIIDGVLHPEYQGYGSTSQGAKNMACEKIARSGHCVSDSPARATHN</sequence>
<dbReference type="EMBL" id="SSOP01000013">
    <property type="protein sequence ID" value="KAB5595044.1"/>
    <property type="molecule type" value="Genomic_DNA"/>
</dbReference>
<name>A0A5N5QTN3_9AGAM</name>